<dbReference type="Pfam" id="PF02770">
    <property type="entry name" value="Acyl-CoA_dh_M"/>
    <property type="match status" value="1"/>
</dbReference>
<keyword evidence="4 6" id="KW-0274">FAD</keyword>
<dbReference type="Gene3D" id="1.10.540.10">
    <property type="entry name" value="Acyl-CoA dehydrogenase/oxidase, N-terminal domain"/>
    <property type="match status" value="1"/>
</dbReference>
<keyword evidence="3 6" id="KW-0285">Flavoprotein</keyword>
<dbReference type="InterPro" id="IPR009075">
    <property type="entry name" value="AcylCo_DH/oxidase_C"/>
</dbReference>
<evidence type="ECO:0000256" key="5">
    <source>
        <dbReference type="ARBA" id="ARBA00023002"/>
    </source>
</evidence>
<keyword evidence="5 6" id="KW-0560">Oxidoreductase</keyword>
<comment type="caution">
    <text evidence="10">The sequence shown here is derived from an EMBL/GenBank/DDBJ whole genome shotgun (WGS) entry which is preliminary data.</text>
</comment>
<protein>
    <submittedName>
        <fullName evidence="10">Alkylation response protein AidB-like acyl-CoA dehydrogenase</fullName>
    </submittedName>
</protein>
<dbReference type="SUPFAM" id="SSF56645">
    <property type="entry name" value="Acyl-CoA dehydrogenase NM domain-like"/>
    <property type="match status" value="1"/>
</dbReference>
<dbReference type="Pfam" id="PF02771">
    <property type="entry name" value="Acyl-CoA_dh_N"/>
    <property type="match status" value="1"/>
</dbReference>
<name>A0A543IGC0_9ACTN</name>
<dbReference type="Gene3D" id="2.40.110.10">
    <property type="entry name" value="Butyryl-CoA Dehydrogenase, subunit A, domain 2"/>
    <property type="match status" value="1"/>
</dbReference>
<evidence type="ECO:0000256" key="2">
    <source>
        <dbReference type="ARBA" id="ARBA00009347"/>
    </source>
</evidence>
<dbReference type="Gene3D" id="1.20.140.10">
    <property type="entry name" value="Butyryl-CoA Dehydrogenase, subunit A, domain 3"/>
    <property type="match status" value="1"/>
</dbReference>
<feature type="domain" description="Acyl-CoA dehydrogenase/oxidase C-terminal" evidence="7">
    <location>
        <begin position="230"/>
        <end position="356"/>
    </location>
</feature>
<dbReference type="GO" id="GO:0050660">
    <property type="term" value="F:flavin adenine dinucleotide binding"/>
    <property type="evidence" value="ECO:0007669"/>
    <property type="project" value="InterPro"/>
</dbReference>
<evidence type="ECO:0000259" key="7">
    <source>
        <dbReference type="Pfam" id="PF00441"/>
    </source>
</evidence>
<evidence type="ECO:0000256" key="6">
    <source>
        <dbReference type="RuleBase" id="RU362125"/>
    </source>
</evidence>
<dbReference type="Pfam" id="PF00441">
    <property type="entry name" value="Acyl-CoA_dh_1"/>
    <property type="match status" value="1"/>
</dbReference>
<dbReference type="CDD" id="cd00567">
    <property type="entry name" value="ACAD"/>
    <property type="match status" value="1"/>
</dbReference>
<dbReference type="InterPro" id="IPR036250">
    <property type="entry name" value="AcylCo_DH-like_C"/>
</dbReference>
<feature type="domain" description="Acyl-CoA dehydrogenase/oxidase N-terminal" evidence="9">
    <location>
        <begin position="6"/>
        <end position="117"/>
    </location>
</feature>
<comment type="cofactor">
    <cofactor evidence="1 6">
        <name>FAD</name>
        <dbReference type="ChEBI" id="CHEBI:57692"/>
    </cofactor>
</comment>
<reference evidence="10 11" key="1">
    <citation type="submission" date="2019-06" db="EMBL/GenBank/DDBJ databases">
        <title>Sequencing the genomes of 1000 actinobacteria strains.</title>
        <authorList>
            <person name="Klenk H.-P."/>
        </authorList>
    </citation>
    <scope>NUCLEOTIDE SEQUENCE [LARGE SCALE GENOMIC DNA]</scope>
    <source>
        <strain evidence="10 11">DSM 45043</strain>
    </source>
</reference>
<accession>A0A543IGC0</accession>
<evidence type="ECO:0000313" key="11">
    <source>
        <dbReference type="Proteomes" id="UP000316706"/>
    </source>
</evidence>
<gene>
    <name evidence="10" type="ORF">FHX41_3331</name>
</gene>
<dbReference type="GO" id="GO:0003995">
    <property type="term" value="F:acyl-CoA dehydrogenase activity"/>
    <property type="evidence" value="ECO:0007669"/>
    <property type="project" value="TreeGrafter"/>
</dbReference>
<evidence type="ECO:0000256" key="4">
    <source>
        <dbReference type="ARBA" id="ARBA00022827"/>
    </source>
</evidence>
<evidence type="ECO:0000313" key="10">
    <source>
        <dbReference type="EMBL" id="TQM69633.1"/>
    </source>
</evidence>
<dbReference type="InterPro" id="IPR013786">
    <property type="entry name" value="AcylCoA_DH/ox_N"/>
</dbReference>
<dbReference type="InterPro" id="IPR009100">
    <property type="entry name" value="AcylCoA_DH/oxidase_NM_dom_sf"/>
</dbReference>
<sequence>MDFELTAEQEALKDAVRALLKRSYDFDLVKRTLDGDQGWRTDVWQALRDMGVLGLTVGEEYGGAGAGPVEVAVVMGEIGRLHIPEPVLSCAFVPAEVIARAGDHRQKETYLSAIAAGSSLGALAHEEEGDRWPHRRVATTARPTADGYALSGAKALVRHGDCADFLIVSARCDGELALFVVDVSAEGVTRTPYRSHDGRRGAHVTFADAAAERLAAGDAAEVLRYAEVLEQVALCAEAVGAMDEALRMTTEYLTVRRQFGVPLSSFQALKHRAADLYVLVELARSLTLYATSVLEEGIADVVVASRAKLQVCRAARALGHEAIHLHGGIGVTDEHPIGHYASRLMSIEQTLGGADDHLAALASAVDEYETITVG</sequence>
<dbReference type="Proteomes" id="UP000316706">
    <property type="component" value="Unassembled WGS sequence"/>
</dbReference>
<comment type="similarity">
    <text evidence="2 6">Belongs to the acyl-CoA dehydrogenase family.</text>
</comment>
<dbReference type="AlphaFoldDB" id="A0A543IGC0"/>
<keyword evidence="11" id="KW-1185">Reference proteome</keyword>
<proteinExistence type="inferred from homology"/>
<dbReference type="InterPro" id="IPR037069">
    <property type="entry name" value="AcylCoA_DH/ox_N_sf"/>
</dbReference>
<organism evidence="10 11">
    <name type="scientific">Actinomadura hallensis</name>
    <dbReference type="NCBI Taxonomy" id="337895"/>
    <lineage>
        <taxon>Bacteria</taxon>
        <taxon>Bacillati</taxon>
        <taxon>Actinomycetota</taxon>
        <taxon>Actinomycetes</taxon>
        <taxon>Streptosporangiales</taxon>
        <taxon>Thermomonosporaceae</taxon>
        <taxon>Actinomadura</taxon>
    </lineage>
</organism>
<dbReference type="SUPFAM" id="SSF47203">
    <property type="entry name" value="Acyl-CoA dehydrogenase C-terminal domain-like"/>
    <property type="match status" value="1"/>
</dbReference>
<dbReference type="OrthoDB" id="4607453at2"/>
<feature type="domain" description="Acyl-CoA oxidase/dehydrogenase middle" evidence="8">
    <location>
        <begin position="133"/>
        <end position="203"/>
    </location>
</feature>
<evidence type="ECO:0000259" key="8">
    <source>
        <dbReference type="Pfam" id="PF02770"/>
    </source>
</evidence>
<dbReference type="EMBL" id="VFPO01000001">
    <property type="protein sequence ID" value="TQM69633.1"/>
    <property type="molecule type" value="Genomic_DNA"/>
</dbReference>
<dbReference type="InterPro" id="IPR046373">
    <property type="entry name" value="Acyl-CoA_Oxase/DH_mid-dom_sf"/>
</dbReference>
<dbReference type="RefSeq" id="WP_141969912.1">
    <property type="nucleotide sequence ID" value="NZ_VFPO01000001.1"/>
</dbReference>
<evidence type="ECO:0000259" key="9">
    <source>
        <dbReference type="Pfam" id="PF02771"/>
    </source>
</evidence>
<dbReference type="PANTHER" id="PTHR43884">
    <property type="entry name" value="ACYL-COA DEHYDROGENASE"/>
    <property type="match status" value="1"/>
</dbReference>
<dbReference type="PANTHER" id="PTHR43884:SF20">
    <property type="entry name" value="ACYL-COA DEHYDROGENASE FADE28"/>
    <property type="match status" value="1"/>
</dbReference>
<dbReference type="InterPro" id="IPR006091">
    <property type="entry name" value="Acyl-CoA_Oxase/DH_mid-dom"/>
</dbReference>
<evidence type="ECO:0000256" key="1">
    <source>
        <dbReference type="ARBA" id="ARBA00001974"/>
    </source>
</evidence>
<evidence type="ECO:0000256" key="3">
    <source>
        <dbReference type="ARBA" id="ARBA00022630"/>
    </source>
</evidence>